<protein>
    <recommendedName>
        <fullName evidence="6">Histidine kinase domain-containing protein</fullName>
    </recommendedName>
</protein>
<evidence type="ECO:0000256" key="4">
    <source>
        <dbReference type="PROSITE-ProRule" id="PRU00339"/>
    </source>
</evidence>
<sequence length="770" mass="88001">MRNECLLNYKKHPFYKSQLILFLGLIIIFLFGINPCIAQETNLETLKSSLSKSKSITEKVDLQNEIAFLLYRKDSASTFQYLNEAYKSAKKINYEKGVLTSLKIKAGYFIFKNKGNQAIVALEESKKILLNNKDELQLADVYRELGQAKSTISKYKEAIEDVKRAEKIFIAYKNDSGLEKTYETLGLNYAELGDYETAVSFLFKSLAIKEKIGVKDGMASIYNNIGRQLYNQRNYEEAIKYYDKSAAYSKAAGDEKTYGITLVNSANILISQKNYLEGEKRLLSAIESFEKLKFDRGVQTCYNNLGAIFLRDEKYQKGIDYLKKALIIANKNQNKQGVPLILHNIGYGYRGLKNYEEALKWYEEAEKVATENTADAYTFTEIYKYRAVLDSTRGKFESAYLYKSKYQKLYEKMLNDKSITAVNELKTKYETQKKENEILNLSKQNAQKNLLIVAQKFELSESKLKSAKDSLLLFSQSKELLESKLDASVKEEKINNLSKIALQKEVALQKEKLAVQSKNSTILLISSGSLLMFLIGFGLFRKKKLEQKALLLAEQHKQRELLTQAVIEAEETERKRIAADLHDGVGQLFSAVKMNLNGLLDRIEIKKEEDQFLAEKTMALVDESCKEVRVISHKMMPNFLLKSGIAADIKSFIEKIDENSLKISFESIGFKDQLEFNEEIILYRIIQELVNNVIKHAKANELKIVLEKNAQQILVKISDNGIGFNYQKALEKGGLGLKNMQVRIEYLKGNIHFSELKPHGTEVEINIPIL</sequence>
<feature type="coiled-coil region" evidence="5">
    <location>
        <begin position="422"/>
        <end position="449"/>
    </location>
</feature>
<dbReference type="Pfam" id="PF13181">
    <property type="entry name" value="TPR_8"/>
    <property type="match status" value="1"/>
</dbReference>
<feature type="repeat" description="TPR" evidence="4">
    <location>
        <begin position="299"/>
        <end position="332"/>
    </location>
</feature>
<comment type="caution">
    <text evidence="7">The sequence shown here is derived from an EMBL/GenBank/DDBJ whole genome shotgun (WGS) entry which is preliminary data.</text>
</comment>
<accession>A0A2S7WBF9</accession>
<dbReference type="GO" id="GO:0000155">
    <property type="term" value="F:phosphorelay sensor kinase activity"/>
    <property type="evidence" value="ECO:0007669"/>
    <property type="project" value="InterPro"/>
</dbReference>
<keyword evidence="3" id="KW-0902">Two-component regulatory system</keyword>
<dbReference type="SUPFAM" id="SSF55874">
    <property type="entry name" value="ATPase domain of HSP90 chaperone/DNA topoisomerase II/histidine kinase"/>
    <property type="match status" value="1"/>
</dbReference>
<dbReference type="PANTHER" id="PTHR24421">
    <property type="entry name" value="NITRATE/NITRITE SENSOR PROTEIN NARX-RELATED"/>
    <property type="match status" value="1"/>
</dbReference>
<evidence type="ECO:0000313" key="8">
    <source>
        <dbReference type="Proteomes" id="UP000237608"/>
    </source>
</evidence>
<dbReference type="CDD" id="cd16917">
    <property type="entry name" value="HATPase_UhpB-NarQ-NarX-like"/>
    <property type="match status" value="1"/>
</dbReference>
<keyword evidence="2" id="KW-0418">Kinase</keyword>
<feature type="coiled-coil region" evidence="5">
    <location>
        <begin position="119"/>
        <end position="165"/>
    </location>
</feature>
<feature type="domain" description="Histidine kinase" evidence="6">
    <location>
        <begin position="587"/>
        <end position="770"/>
    </location>
</feature>
<dbReference type="InterPro" id="IPR050482">
    <property type="entry name" value="Sensor_HK_TwoCompSys"/>
</dbReference>
<evidence type="ECO:0000256" key="1">
    <source>
        <dbReference type="ARBA" id="ARBA00022679"/>
    </source>
</evidence>
<organism evidence="7 8">
    <name type="scientific">Polaribacter gangjinensis</name>
    <dbReference type="NCBI Taxonomy" id="574710"/>
    <lineage>
        <taxon>Bacteria</taxon>
        <taxon>Pseudomonadati</taxon>
        <taxon>Bacteroidota</taxon>
        <taxon>Flavobacteriia</taxon>
        <taxon>Flavobacteriales</taxon>
        <taxon>Flavobacteriaceae</taxon>
    </lineage>
</organism>
<dbReference type="InterPro" id="IPR036890">
    <property type="entry name" value="HATPase_C_sf"/>
</dbReference>
<gene>
    <name evidence="7" type="ORF">BTO13_04655</name>
</gene>
<dbReference type="SUPFAM" id="SSF48452">
    <property type="entry name" value="TPR-like"/>
    <property type="match status" value="2"/>
</dbReference>
<reference evidence="7 8" key="1">
    <citation type="submission" date="2016-12" db="EMBL/GenBank/DDBJ databases">
        <title>Trade-off between light-utilization and light-protection in marine flavobacteria.</title>
        <authorList>
            <person name="Kumagai Y."/>
            <person name="Yoshizawa S."/>
            <person name="Kogure K."/>
            <person name="Iwasaki W."/>
        </authorList>
    </citation>
    <scope>NUCLEOTIDE SEQUENCE [LARGE SCALE GENOMIC DNA]</scope>
    <source>
        <strain evidence="7 8">KCTC 22729</strain>
    </source>
</reference>
<dbReference type="Pfam" id="PF07730">
    <property type="entry name" value="HisKA_3"/>
    <property type="match status" value="1"/>
</dbReference>
<dbReference type="Gene3D" id="3.30.565.10">
    <property type="entry name" value="Histidine kinase-like ATPase, C-terminal domain"/>
    <property type="match status" value="1"/>
</dbReference>
<evidence type="ECO:0000259" key="6">
    <source>
        <dbReference type="PROSITE" id="PS50109"/>
    </source>
</evidence>
<evidence type="ECO:0000256" key="3">
    <source>
        <dbReference type="ARBA" id="ARBA00023012"/>
    </source>
</evidence>
<dbReference type="InterPro" id="IPR011990">
    <property type="entry name" value="TPR-like_helical_dom_sf"/>
</dbReference>
<dbReference type="AlphaFoldDB" id="A0A2S7WBF9"/>
<name>A0A2S7WBF9_9FLAO</name>
<dbReference type="InterPro" id="IPR005467">
    <property type="entry name" value="His_kinase_dom"/>
</dbReference>
<keyword evidence="4" id="KW-0802">TPR repeat</keyword>
<dbReference type="Gene3D" id="1.25.40.10">
    <property type="entry name" value="Tetratricopeptide repeat domain"/>
    <property type="match status" value="2"/>
</dbReference>
<dbReference type="PROSITE" id="PS50005">
    <property type="entry name" value="TPR"/>
    <property type="match status" value="4"/>
</dbReference>
<dbReference type="Proteomes" id="UP000237608">
    <property type="component" value="Unassembled WGS sequence"/>
</dbReference>
<dbReference type="Gene3D" id="1.20.5.1930">
    <property type="match status" value="1"/>
</dbReference>
<feature type="repeat" description="TPR" evidence="4">
    <location>
        <begin position="339"/>
        <end position="372"/>
    </location>
</feature>
<dbReference type="SMART" id="SM00387">
    <property type="entry name" value="HATPase_c"/>
    <property type="match status" value="1"/>
</dbReference>
<evidence type="ECO:0000256" key="5">
    <source>
        <dbReference type="SAM" id="Coils"/>
    </source>
</evidence>
<dbReference type="SMART" id="SM00028">
    <property type="entry name" value="TPR"/>
    <property type="match status" value="5"/>
</dbReference>
<dbReference type="PROSITE" id="PS50109">
    <property type="entry name" value="HIS_KIN"/>
    <property type="match status" value="1"/>
</dbReference>
<proteinExistence type="predicted"/>
<feature type="repeat" description="TPR" evidence="4">
    <location>
        <begin position="179"/>
        <end position="212"/>
    </location>
</feature>
<evidence type="ECO:0000313" key="7">
    <source>
        <dbReference type="EMBL" id="PQJ74591.1"/>
    </source>
</evidence>
<dbReference type="Pfam" id="PF13374">
    <property type="entry name" value="TPR_10"/>
    <property type="match status" value="1"/>
</dbReference>
<dbReference type="InterPro" id="IPR003594">
    <property type="entry name" value="HATPase_dom"/>
</dbReference>
<dbReference type="EMBL" id="MSCL01000001">
    <property type="protein sequence ID" value="PQJ74591.1"/>
    <property type="molecule type" value="Genomic_DNA"/>
</dbReference>
<dbReference type="GO" id="GO:0046983">
    <property type="term" value="F:protein dimerization activity"/>
    <property type="evidence" value="ECO:0007669"/>
    <property type="project" value="InterPro"/>
</dbReference>
<dbReference type="Pfam" id="PF13424">
    <property type="entry name" value="TPR_12"/>
    <property type="match status" value="1"/>
</dbReference>
<feature type="repeat" description="TPR" evidence="4">
    <location>
        <begin position="219"/>
        <end position="252"/>
    </location>
</feature>
<keyword evidence="8" id="KW-1185">Reference proteome</keyword>
<keyword evidence="5" id="KW-0175">Coiled coil</keyword>
<dbReference type="InterPro" id="IPR019734">
    <property type="entry name" value="TPR_rpt"/>
</dbReference>
<dbReference type="GO" id="GO:0016020">
    <property type="term" value="C:membrane"/>
    <property type="evidence" value="ECO:0007669"/>
    <property type="project" value="InterPro"/>
</dbReference>
<evidence type="ECO:0000256" key="2">
    <source>
        <dbReference type="ARBA" id="ARBA00022777"/>
    </source>
</evidence>
<keyword evidence="1" id="KW-0808">Transferase</keyword>
<dbReference type="InterPro" id="IPR011712">
    <property type="entry name" value="Sig_transdc_His_kin_sub3_dim/P"/>
</dbReference>
<dbReference type="OrthoDB" id="9778366at2"/>
<dbReference type="Pfam" id="PF02518">
    <property type="entry name" value="HATPase_c"/>
    <property type="match status" value="1"/>
</dbReference>